<organism evidence="2 3">
    <name type="scientific">Daldinia eschscholtzii</name>
    <dbReference type="NCBI Taxonomy" id="292717"/>
    <lineage>
        <taxon>Eukaryota</taxon>
        <taxon>Fungi</taxon>
        <taxon>Dikarya</taxon>
        <taxon>Ascomycota</taxon>
        <taxon>Pezizomycotina</taxon>
        <taxon>Sordariomycetes</taxon>
        <taxon>Xylariomycetidae</taxon>
        <taxon>Xylariales</taxon>
        <taxon>Hypoxylaceae</taxon>
        <taxon>Daldinia</taxon>
    </lineage>
</organism>
<dbReference type="EMBL" id="JBANMG010000007">
    <property type="protein sequence ID" value="KAK6951436.1"/>
    <property type="molecule type" value="Genomic_DNA"/>
</dbReference>
<evidence type="ECO:0000313" key="3">
    <source>
        <dbReference type="Proteomes" id="UP001369815"/>
    </source>
</evidence>
<sequence length="732" mass="82368">MGDELCSRCQNFNIQAFERGGYAYRGYPLAAVIRSATAEESCSFCSMLLEHLKIADRGNKTSFLSIAIRKESGEADPDLEQRHPQYTLILQQIQASADSKFNQSPAFTSQDITGSLSSVTHNWSWSYLDHIQNWHKKCRENHPECSKTLSRCETFDVENAPLPNRCVEVSFAESQSSNHDPVALNVFLRETRGQTGKYIILSHRWDESTERARTLLDNYACRTEQCGHSSRDKCNFPPLSPLFLDAVHIALRLGVRYIWIDSICIIQDDSADWDYEAVRMADYYQRAWLTIAATAVNPSGGLFRALQAQDLPRVTRLPYRDGETGALGGHFYVQAAGNTALAMEYWKNVGTSALLSRGWVYQEWMLSRRLLAFSGSSAGIFMQCQEALPQTVRGDVAKQEWVEAGETPKGLVDKAFKVSIKFGLESVAKILHSWETAVEAYSSLQLTFVEQDRLVALAGVAKEFGTALQIKSSGNQSYRYAAGLWTGYTRGLLWEQAESGVRVRVKGIPTWSWASMSTNHTNDEGRTINSGVRVRWARYWKSNELCLVKSVKMVRVTPREWEPQFDTTIDPLPDNMYGNDSRFALLQLRGRLQPVIIDGHFASTDETDAAALLTDHKPDFGKDMWRRVALADAPEELVGWASIDHPEHQSRENNRVDGSVYAFFVASTSKSDTGYGFGNWSNHHTVYQVIFLSGVAVPGHDNCYERLGVGRLFGNNVESAFEKLKEDIIWLA</sequence>
<protein>
    <recommendedName>
        <fullName evidence="1">Heterokaryon incompatibility domain-containing protein</fullName>
    </recommendedName>
</protein>
<gene>
    <name evidence="2" type="ORF">Daesc_007971</name>
</gene>
<reference evidence="2 3" key="1">
    <citation type="journal article" date="2024" name="Front Chem Biol">
        <title>Unveiling the potential of Daldinia eschscholtzii MFLUCC 19-0629 through bioactivity and bioinformatics studies for enhanced sustainable agriculture production.</title>
        <authorList>
            <person name="Brooks S."/>
            <person name="Weaver J.A."/>
            <person name="Klomchit A."/>
            <person name="Alharthi S.A."/>
            <person name="Onlamun T."/>
            <person name="Nurani R."/>
            <person name="Vong T.K."/>
            <person name="Alberti F."/>
            <person name="Greco C."/>
        </authorList>
    </citation>
    <scope>NUCLEOTIDE SEQUENCE [LARGE SCALE GENOMIC DNA]</scope>
    <source>
        <strain evidence="2">MFLUCC 19-0629</strain>
    </source>
</reference>
<name>A0AAX6MG57_9PEZI</name>
<accession>A0AAX6MG57</accession>
<dbReference type="Pfam" id="PF06985">
    <property type="entry name" value="HET"/>
    <property type="match status" value="1"/>
</dbReference>
<keyword evidence="3" id="KW-1185">Reference proteome</keyword>
<dbReference type="PANTHER" id="PTHR33112:SF10">
    <property type="entry name" value="TOL"/>
    <property type="match status" value="1"/>
</dbReference>
<dbReference type="InterPro" id="IPR010730">
    <property type="entry name" value="HET"/>
</dbReference>
<proteinExistence type="predicted"/>
<evidence type="ECO:0000313" key="2">
    <source>
        <dbReference type="EMBL" id="KAK6951436.1"/>
    </source>
</evidence>
<comment type="caution">
    <text evidence="2">The sequence shown here is derived from an EMBL/GenBank/DDBJ whole genome shotgun (WGS) entry which is preliminary data.</text>
</comment>
<dbReference type="PANTHER" id="PTHR33112">
    <property type="entry name" value="DOMAIN PROTEIN, PUTATIVE-RELATED"/>
    <property type="match status" value="1"/>
</dbReference>
<feature type="domain" description="Heterokaryon incompatibility" evidence="1">
    <location>
        <begin position="198"/>
        <end position="363"/>
    </location>
</feature>
<evidence type="ECO:0000259" key="1">
    <source>
        <dbReference type="Pfam" id="PF06985"/>
    </source>
</evidence>
<dbReference type="Proteomes" id="UP001369815">
    <property type="component" value="Unassembled WGS sequence"/>
</dbReference>
<dbReference type="AlphaFoldDB" id="A0AAX6MG57"/>